<keyword evidence="10" id="KW-0648">Protein biosynthesis</keyword>
<evidence type="ECO:0000256" key="10">
    <source>
        <dbReference type="ARBA" id="ARBA00022917"/>
    </source>
</evidence>
<dbReference type="CDD" id="cd00496">
    <property type="entry name" value="PheRS_alpha_core"/>
    <property type="match status" value="1"/>
</dbReference>
<feature type="domain" description="Aminoacyl-transfer RNA synthetases class-II family profile" evidence="13">
    <location>
        <begin position="283"/>
        <end position="545"/>
    </location>
</feature>
<keyword evidence="8" id="KW-0067">ATP-binding</keyword>
<dbReference type="Pfam" id="PF18552">
    <property type="entry name" value="PheRS_DBD1"/>
    <property type="match status" value="1"/>
</dbReference>
<evidence type="ECO:0000256" key="2">
    <source>
        <dbReference type="ARBA" id="ARBA00006703"/>
    </source>
</evidence>
<comment type="similarity">
    <text evidence="2">Belongs to the class-II aminoacyl-tRNA synthetase family. Phe-tRNA synthetase alpha subunit type 2 subfamily.</text>
</comment>
<dbReference type="PANTHER" id="PTHR11538">
    <property type="entry name" value="PHENYLALANYL-TRNA SYNTHETASE"/>
    <property type="match status" value="1"/>
</dbReference>
<evidence type="ECO:0000256" key="11">
    <source>
        <dbReference type="ARBA" id="ARBA00023146"/>
    </source>
</evidence>
<dbReference type="Gene3D" id="3.30.930.10">
    <property type="entry name" value="Bira Bifunctional Protein, Domain 2"/>
    <property type="match status" value="1"/>
</dbReference>
<dbReference type="Gene3D" id="1.10.10.2320">
    <property type="match status" value="1"/>
</dbReference>
<dbReference type="GO" id="GO:0046872">
    <property type="term" value="F:metal ion binding"/>
    <property type="evidence" value="ECO:0007669"/>
    <property type="project" value="UniProtKB-KW"/>
</dbReference>
<evidence type="ECO:0000256" key="8">
    <source>
        <dbReference type="ARBA" id="ARBA00022840"/>
    </source>
</evidence>
<keyword evidence="5" id="KW-0436">Ligase</keyword>
<evidence type="ECO:0000259" key="13">
    <source>
        <dbReference type="PROSITE" id="PS50862"/>
    </source>
</evidence>
<dbReference type="GO" id="GO:0004826">
    <property type="term" value="F:phenylalanine-tRNA ligase activity"/>
    <property type="evidence" value="ECO:0007669"/>
    <property type="project" value="UniProtKB-EC"/>
</dbReference>
<dbReference type="InterPro" id="IPR040724">
    <property type="entry name" value="PheRS_DBD1"/>
</dbReference>
<dbReference type="InterPro" id="IPR004529">
    <property type="entry name" value="Phe-tRNA-synth_IIc_asu"/>
</dbReference>
<accession>A0A8B9NQ50</accession>
<evidence type="ECO:0000256" key="3">
    <source>
        <dbReference type="ARBA" id="ARBA00012814"/>
    </source>
</evidence>
<reference evidence="14" key="2">
    <citation type="submission" date="2025-09" db="UniProtKB">
        <authorList>
            <consortium name="Ensembl"/>
        </authorList>
    </citation>
    <scope>IDENTIFICATION</scope>
</reference>
<evidence type="ECO:0000256" key="6">
    <source>
        <dbReference type="ARBA" id="ARBA00022723"/>
    </source>
</evidence>
<dbReference type="SUPFAM" id="SSF55681">
    <property type="entry name" value="Class II aaRS and biotin synthetases"/>
    <property type="match status" value="1"/>
</dbReference>
<reference evidence="14" key="1">
    <citation type="submission" date="2025-08" db="UniProtKB">
        <authorList>
            <consortium name="Ensembl"/>
        </authorList>
    </citation>
    <scope>IDENTIFICATION</scope>
</reference>
<dbReference type="Proteomes" id="UP000694541">
    <property type="component" value="Unplaced"/>
</dbReference>
<keyword evidence="7" id="KW-0547">Nucleotide-binding</keyword>
<dbReference type="NCBIfam" id="TIGR00468">
    <property type="entry name" value="pheS"/>
    <property type="match status" value="1"/>
</dbReference>
<dbReference type="FunFam" id="3.30.930.10:FF:000036">
    <property type="entry name" value="phenylalanine--tRNA ligase alpha subunit"/>
    <property type="match status" value="1"/>
</dbReference>
<sequence length="551" mass="61710">MASLCSLPVPKAPMGPCHTQDGGSPHSRWRPPHPAPRRRFRPARGALPVAAMSPSVAELLLQRLEREAAGPDGGFCSLEAAAALGLDHQTLVGAVKSLQALGEVIEAEARAATRWELSPEGAEVLRDGSAEVRLFRSLPAEGLSQSEAMKLPGGSVGFSKAMANKWLRLEKGAPGGPRVFRAVPEVQDRVQESLRRVQRGEAESLPERDRAELKRRKLLLEVTLKSYWIRKGSAFSTAVARQETELTPEMITTGSWRQRPFKPYNFSALGLPPACGHLHPLLKVRSQLRQIFLEMGFTEMPTDNFVESSFWNFDALFQPQQHPARDQHDTFFLQDPAEAPELPTGYTAKVKKVHSQGGYGSQGYKYEWRLEEARRNLLRTHTTSASARVLYQLARQEKFSPVKYFSIDRVFRNESLDATHLAEFHQVEGVVADRGLTLGHLMGTLRQFFTKLGITQLRFKPAYNPYTEPSMEVFSYHKGLKKWVEVGNSGVFRPELLLPMGLPENVSVIAWGLSLERPTMIKYGINNIRELVGHRVNLQMVYDSPLCRLDA</sequence>
<dbReference type="Pfam" id="PF18553">
    <property type="entry name" value="PheRS_DBD3"/>
    <property type="match status" value="1"/>
</dbReference>
<dbReference type="AlphaFoldDB" id="A0A8B9NQ50"/>
<dbReference type="GO" id="GO:0005829">
    <property type="term" value="C:cytosol"/>
    <property type="evidence" value="ECO:0007669"/>
    <property type="project" value="TreeGrafter"/>
</dbReference>
<dbReference type="PANTHER" id="PTHR11538:SF40">
    <property type="entry name" value="PHENYLALANINE--TRNA LIGASE ALPHA SUBUNIT"/>
    <property type="match status" value="1"/>
</dbReference>
<dbReference type="Pfam" id="PF18554">
    <property type="entry name" value="PheRS_DBD2"/>
    <property type="match status" value="1"/>
</dbReference>
<dbReference type="PROSITE" id="PS50862">
    <property type="entry name" value="AA_TRNA_LIGASE_II"/>
    <property type="match status" value="1"/>
</dbReference>
<keyword evidence="4" id="KW-0963">Cytoplasm</keyword>
<protein>
    <recommendedName>
        <fullName evidence="3">phenylalanine--tRNA ligase</fullName>
        <ecNumber evidence="3">6.1.1.20</ecNumber>
    </recommendedName>
</protein>
<dbReference type="Ensembl" id="ENSANIT00000026543.1">
    <property type="protein sequence ID" value="ENSANIP00000025691.1"/>
    <property type="gene ID" value="ENSANIG00000017287.1"/>
</dbReference>
<evidence type="ECO:0000256" key="7">
    <source>
        <dbReference type="ARBA" id="ARBA00022741"/>
    </source>
</evidence>
<dbReference type="InterPro" id="IPR006195">
    <property type="entry name" value="aa-tRNA-synth_II"/>
</dbReference>
<keyword evidence="6" id="KW-0479">Metal-binding</keyword>
<keyword evidence="11" id="KW-0030">Aminoacyl-tRNA synthetase</keyword>
<dbReference type="InterPro" id="IPR040586">
    <property type="entry name" value="PheRS_DBD2"/>
</dbReference>
<dbReference type="GO" id="GO:0006432">
    <property type="term" value="P:phenylalanyl-tRNA aminoacylation"/>
    <property type="evidence" value="ECO:0007669"/>
    <property type="project" value="InterPro"/>
</dbReference>
<dbReference type="InterPro" id="IPR002319">
    <property type="entry name" value="Phenylalanyl-tRNA_Synthase"/>
</dbReference>
<proteinExistence type="inferred from homology"/>
<dbReference type="Pfam" id="PF01409">
    <property type="entry name" value="tRNA-synt_2d"/>
    <property type="match status" value="1"/>
</dbReference>
<keyword evidence="15" id="KW-1185">Reference proteome</keyword>
<organism evidence="14 15">
    <name type="scientific">Accipiter nisus</name>
    <name type="common">Eurasian sparrowhawk</name>
    <dbReference type="NCBI Taxonomy" id="211598"/>
    <lineage>
        <taxon>Eukaryota</taxon>
        <taxon>Metazoa</taxon>
        <taxon>Chordata</taxon>
        <taxon>Craniata</taxon>
        <taxon>Vertebrata</taxon>
        <taxon>Euteleostomi</taxon>
        <taxon>Archelosauria</taxon>
        <taxon>Archosauria</taxon>
        <taxon>Dinosauria</taxon>
        <taxon>Saurischia</taxon>
        <taxon>Theropoda</taxon>
        <taxon>Coelurosauria</taxon>
        <taxon>Aves</taxon>
        <taxon>Neognathae</taxon>
        <taxon>Neoaves</taxon>
        <taxon>Telluraves</taxon>
        <taxon>Accipitrimorphae</taxon>
        <taxon>Accipitriformes</taxon>
        <taxon>Accipitridae</taxon>
        <taxon>Accipitrinae</taxon>
        <taxon>Accipiter</taxon>
    </lineage>
</organism>
<dbReference type="NCBIfam" id="NF003210">
    <property type="entry name" value="PRK04172.1"/>
    <property type="match status" value="1"/>
</dbReference>
<dbReference type="GO" id="GO:0005524">
    <property type="term" value="F:ATP binding"/>
    <property type="evidence" value="ECO:0007669"/>
    <property type="project" value="UniProtKB-KW"/>
</dbReference>
<evidence type="ECO:0000256" key="5">
    <source>
        <dbReference type="ARBA" id="ARBA00022598"/>
    </source>
</evidence>
<dbReference type="InterPro" id="IPR040725">
    <property type="entry name" value="PheRS_DBD3"/>
</dbReference>
<evidence type="ECO:0000256" key="9">
    <source>
        <dbReference type="ARBA" id="ARBA00022842"/>
    </source>
</evidence>
<dbReference type="Gene3D" id="3.30.1370.240">
    <property type="match status" value="1"/>
</dbReference>
<evidence type="ECO:0000256" key="12">
    <source>
        <dbReference type="SAM" id="MobiDB-lite"/>
    </source>
</evidence>
<feature type="compositionally biased region" description="Basic residues" evidence="12">
    <location>
        <begin position="27"/>
        <end position="42"/>
    </location>
</feature>
<evidence type="ECO:0000313" key="14">
    <source>
        <dbReference type="Ensembl" id="ENSANIP00000025691.1"/>
    </source>
</evidence>
<evidence type="ECO:0000256" key="4">
    <source>
        <dbReference type="ARBA" id="ARBA00022490"/>
    </source>
</evidence>
<feature type="region of interest" description="Disordered" evidence="12">
    <location>
        <begin position="1"/>
        <end position="44"/>
    </location>
</feature>
<evidence type="ECO:0000313" key="15">
    <source>
        <dbReference type="Proteomes" id="UP000694541"/>
    </source>
</evidence>
<comment type="subcellular location">
    <subcellularLocation>
        <location evidence="1">Cytoplasm</location>
    </subcellularLocation>
</comment>
<dbReference type="FunFam" id="1.10.10.2320:FF:000001">
    <property type="entry name" value="phenylalanine--tRNA ligase alpha subunit"/>
    <property type="match status" value="1"/>
</dbReference>
<dbReference type="EC" id="6.1.1.20" evidence="3"/>
<dbReference type="Gene3D" id="1.10.10.2330">
    <property type="match status" value="1"/>
</dbReference>
<evidence type="ECO:0000256" key="1">
    <source>
        <dbReference type="ARBA" id="ARBA00004496"/>
    </source>
</evidence>
<dbReference type="InterPro" id="IPR045864">
    <property type="entry name" value="aa-tRNA-synth_II/BPL/LPL"/>
</dbReference>
<dbReference type="GO" id="GO:0000049">
    <property type="term" value="F:tRNA binding"/>
    <property type="evidence" value="ECO:0007669"/>
    <property type="project" value="InterPro"/>
</dbReference>
<keyword evidence="9" id="KW-0460">Magnesium</keyword>
<name>A0A8B9NQ50_9AVES</name>
<dbReference type="GO" id="GO:0009328">
    <property type="term" value="C:phenylalanine-tRNA ligase complex"/>
    <property type="evidence" value="ECO:0007669"/>
    <property type="project" value="TreeGrafter"/>
</dbReference>